<dbReference type="InterPro" id="IPR008979">
    <property type="entry name" value="Galactose-bd-like_sf"/>
</dbReference>
<dbReference type="Gene3D" id="2.60.120.260">
    <property type="entry name" value="Galactose-binding domain-like"/>
    <property type="match status" value="1"/>
</dbReference>
<dbReference type="OrthoDB" id="9801077at2"/>
<dbReference type="GO" id="GO:0030246">
    <property type="term" value="F:carbohydrate binding"/>
    <property type="evidence" value="ECO:0007669"/>
    <property type="project" value="InterPro"/>
</dbReference>
<dbReference type="InterPro" id="IPR036156">
    <property type="entry name" value="Beta-gal/glucu_dom_sf"/>
</dbReference>
<dbReference type="PANTHER" id="PTHR46323">
    <property type="entry name" value="BETA-GALACTOSIDASE"/>
    <property type="match status" value="1"/>
</dbReference>
<evidence type="ECO:0000313" key="12">
    <source>
        <dbReference type="Proteomes" id="UP000182248"/>
    </source>
</evidence>
<reference evidence="11 12" key="1">
    <citation type="submission" date="2016-11" db="EMBL/GenBank/DDBJ databases">
        <authorList>
            <person name="Jaros S."/>
            <person name="Januszkiewicz K."/>
            <person name="Wedrychowicz H."/>
        </authorList>
    </citation>
    <scope>NUCLEOTIDE SEQUENCE [LARGE SCALE GENOMIC DNA]</scope>
    <source>
        <strain evidence="11 12">CGMCC 1.12145</strain>
    </source>
</reference>
<evidence type="ECO:0000256" key="2">
    <source>
        <dbReference type="ARBA" id="ARBA00001913"/>
    </source>
</evidence>
<keyword evidence="7" id="KW-0106">Calcium</keyword>
<evidence type="ECO:0000313" key="11">
    <source>
        <dbReference type="EMBL" id="SFW60763.1"/>
    </source>
</evidence>
<name>A0A1K1QMB0_9FLAO</name>
<accession>A0A1K1QMB0</accession>
<evidence type="ECO:0000256" key="8">
    <source>
        <dbReference type="ARBA" id="ARBA00023295"/>
    </source>
</evidence>
<dbReference type="SUPFAM" id="SSF49785">
    <property type="entry name" value="Galactose-binding domain-like"/>
    <property type="match status" value="1"/>
</dbReference>
<dbReference type="InterPro" id="IPR014718">
    <property type="entry name" value="GH-type_carb-bd"/>
</dbReference>
<dbReference type="EMBL" id="FPJE01000014">
    <property type="protein sequence ID" value="SFW60763.1"/>
    <property type="molecule type" value="Genomic_DNA"/>
</dbReference>
<dbReference type="Proteomes" id="UP000182248">
    <property type="component" value="Unassembled WGS sequence"/>
</dbReference>
<comment type="cofactor">
    <cofactor evidence="2">
        <name>Ca(2+)</name>
        <dbReference type="ChEBI" id="CHEBI:29108"/>
    </cofactor>
</comment>
<comment type="similarity">
    <text evidence="3">Belongs to the glycosyl hydrolase 2 family.</text>
</comment>
<evidence type="ECO:0000256" key="9">
    <source>
        <dbReference type="ARBA" id="ARBA00032230"/>
    </source>
</evidence>
<dbReference type="SMART" id="SM01038">
    <property type="entry name" value="Bgal_small_N"/>
    <property type="match status" value="1"/>
</dbReference>
<dbReference type="SUPFAM" id="SSF74650">
    <property type="entry name" value="Galactose mutarotase-like"/>
    <property type="match status" value="1"/>
</dbReference>
<evidence type="ECO:0000256" key="1">
    <source>
        <dbReference type="ARBA" id="ARBA00001412"/>
    </source>
</evidence>
<dbReference type="Pfam" id="PF16353">
    <property type="entry name" value="LacZ_4"/>
    <property type="match status" value="1"/>
</dbReference>
<dbReference type="InterPro" id="IPR050347">
    <property type="entry name" value="Bact_Beta-galactosidase"/>
</dbReference>
<proteinExistence type="inferred from homology"/>
<dbReference type="GO" id="GO:0005990">
    <property type="term" value="P:lactose catabolic process"/>
    <property type="evidence" value="ECO:0007669"/>
    <property type="project" value="TreeGrafter"/>
</dbReference>
<dbReference type="InterPro" id="IPR013783">
    <property type="entry name" value="Ig-like_fold"/>
</dbReference>
<keyword evidence="8" id="KW-0326">Glycosidase</keyword>
<dbReference type="InterPro" id="IPR017853">
    <property type="entry name" value="GH"/>
</dbReference>
<dbReference type="Pfam" id="PF00703">
    <property type="entry name" value="Glyco_hydro_2"/>
    <property type="match status" value="1"/>
</dbReference>
<evidence type="ECO:0000256" key="7">
    <source>
        <dbReference type="ARBA" id="ARBA00022837"/>
    </source>
</evidence>
<protein>
    <recommendedName>
        <fullName evidence="5">beta-galactosidase</fullName>
        <ecNumber evidence="5">3.2.1.23</ecNumber>
    </recommendedName>
    <alternativeName>
        <fullName evidence="9">Lactase</fullName>
    </alternativeName>
</protein>
<dbReference type="Pfam" id="PF02837">
    <property type="entry name" value="Glyco_hydro_2_N"/>
    <property type="match status" value="2"/>
</dbReference>
<keyword evidence="12" id="KW-1185">Reference proteome</keyword>
<dbReference type="InterPro" id="IPR006104">
    <property type="entry name" value="Glyco_hydro_2_N"/>
</dbReference>
<evidence type="ECO:0000259" key="10">
    <source>
        <dbReference type="SMART" id="SM01038"/>
    </source>
</evidence>
<dbReference type="InterPro" id="IPR004199">
    <property type="entry name" value="B-gal_small/dom_5"/>
</dbReference>
<dbReference type="PRINTS" id="PR00132">
    <property type="entry name" value="GLHYDRLASE2"/>
</dbReference>
<dbReference type="AlphaFoldDB" id="A0A1K1QMB0"/>
<dbReference type="InterPro" id="IPR032312">
    <property type="entry name" value="LacZ_4"/>
</dbReference>
<dbReference type="SUPFAM" id="SSF49303">
    <property type="entry name" value="beta-Galactosidase/glucuronidase domain"/>
    <property type="match status" value="2"/>
</dbReference>
<dbReference type="STRING" id="1150368.SAMN02927921_02660"/>
<dbReference type="PANTHER" id="PTHR46323:SF2">
    <property type="entry name" value="BETA-GALACTOSIDASE"/>
    <property type="match status" value="1"/>
</dbReference>
<dbReference type="InterPro" id="IPR006101">
    <property type="entry name" value="Glyco_hydro_2"/>
</dbReference>
<gene>
    <name evidence="11" type="ORF">SAMN02927921_02660</name>
</gene>
<sequence>MNKIFLSFLLIFVLTAARGQKPNEWEDPTVVDRNKIEGRSDFVLFTSAAEALKKEAGQSPLYKSLNGTWKFHIVKHPSQRPQDFYKTDFDDSDWDAIPVPSNWELEGFDIPIYTNVTYPFPKNPPYIGYPVQPSNRELSSGKGINLKSADREGNEEIYNPVGSYRRTFTISEDWQDKEIILRFGSVSGYARVFVNGKEAGMTKASKTPAEFDITRLLKKGENLLAVQVFRWHDGSYLEDQDFWRLSGIERDVCLQAMPKTTLWDYFLTSGLTPDYRDGTLSLNVRLKEFDDGSIKNPKVRMTLFDPEGKEVCTETVPTGKNKKEVRFKRVIPEVRKWSGEHPVLYRYTISLLDANDKEIAALAGKAGFREVEIKEAQLMINGKAITVKGVNLHEHHPVKGHVPDREMMRKDVELMKQNNINSIRMSHYPHDTYIYDLADEYGMYVVDEANIETHGMGAEWQGRFDKTVHPAYLEAWADAHLDRMKRMVEFHKNHTSVIIWSLGNESGNGPVFYDGYDWIKQRDTTRMVQFEQAGENRNTDIVCPMYPSLEHMRSYAEDSSKKRPFIMCEYAHAMGNSTGNFQEYWDIIDSSPHMQGGFIWDWVDQGLEASTADGRKFWAYGGDLGGHDLQNDNNFNANGLVTADRLPHPGLMEVKKVYQNIRFGRENNKILVKNEFDFTDLDRYDFRWEVIANGEIVEKGKFEVEAAPGVSREISLDLPEVSGKECFLNVYAYTRTADAMIPAGHEIAREQFFIGDTSFFNLPETTIAEKLKVKSNGEQLSFSSGDIEGVFNTARGVFESYHRKGSESPVSVFPQPYFWRAPTDNDFGNRMPHKLKAWKEATQNAVVTQVQVGKKNKKGVPVTVRYELPGVAVPYTINYLIRNNGDIRVTASLHTDKELPEIPRFGMRMILPGAYDMLEYYGRGPWENYEDRNTAAFIGLYEDNVENQFTWTYIRPQESGYKTDVRWLQLADKRGGGIRVTGDQPLGFSALHIATEDLDAGEHKAQRHPTDLKVQDKVFLHVDYRQRGLGGDDSWGRYPHEKYRLEGGNYSYTYTISLLP</sequence>
<dbReference type="SUPFAM" id="SSF51445">
    <property type="entry name" value="(Trans)glycosidases"/>
    <property type="match status" value="1"/>
</dbReference>
<dbReference type="InterPro" id="IPR011013">
    <property type="entry name" value="Gal_mutarotase_sf_dom"/>
</dbReference>
<dbReference type="GO" id="GO:0009341">
    <property type="term" value="C:beta-galactosidase complex"/>
    <property type="evidence" value="ECO:0007669"/>
    <property type="project" value="InterPro"/>
</dbReference>
<dbReference type="Pfam" id="PF02836">
    <property type="entry name" value="Glyco_hydro_2_C"/>
    <property type="match status" value="1"/>
</dbReference>
<comment type="catalytic activity">
    <reaction evidence="1">
        <text>Hydrolysis of terminal non-reducing beta-D-galactose residues in beta-D-galactosides.</text>
        <dbReference type="EC" id="3.2.1.23"/>
    </reaction>
</comment>
<feature type="domain" description="Beta galactosidase small chain/" evidence="10">
    <location>
        <begin position="781"/>
        <end position="1057"/>
    </location>
</feature>
<dbReference type="EC" id="3.2.1.23" evidence="5"/>
<dbReference type="Gene3D" id="2.60.40.10">
    <property type="entry name" value="Immunoglobulins"/>
    <property type="match status" value="2"/>
</dbReference>
<comment type="subunit">
    <text evidence="4">Monomer.</text>
</comment>
<evidence type="ECO:0000256" key="6">
    <source>
        <dbReference type="ARBA" id="ARBA00022801"/>
    </source>
</evidence>
<organism evidence="11 12">
    <name type="scientific">Sinomicrobium oceani</name>
    <dbReference type="NCBI Taxonomy" id="1150368"/>
    <lineage>
        <taxon>Bacteria</taxon>
        <taxon>Pseudomonadati</taxon>
        <taxon>Bacteroidota</taxon>
        <taxon>Flavobacteriia</taxon>
        <taxon>Flavobacteriales</taxon>
        <taxon>Flavobacteriaceae</taxon>
        <taxon>Sinomicrobium</taxon>
    </lineage>
</organism>
<evidence type="ECO:0000256" key="4">
    <source>
        <dbReference type="ARBA" id="ARBA00011245"/>
    </source>
</evidence>
<evidence type="ECO:0000256" key="3">
    <source>
        <dbReference type="ARBA" id="ARBA00007401"/>
    </source>
</evidence>
<dbReference type="RefSeq" id="WP_072317875.1">
    <property type="nucleotide sequence ID" value="NZ_FPJE01000014.1"/>
</dbReference>
<dbReference type="Gene3D" id="3.20.20.80">
    <property type="entry name" value="Glycosidases"/>
    <property type="match status" value="1"/>
</dbReference>
<dbReference type="GO" id="GO:0004565">
    <property type="term" value="F:beta-galactosidase activity"/>
    <property type="evidence" value="ECO:0007669"/>
    <property type="project" value="UniProtKB-EC"/>
</dbReference>
<keyword evidence="6" id="KW-0378">Hydrolase</keyword>
<dbReference type="Pfam" id="PF02929">
    <property type="entry name" value="Bgal_small_N"/>
    <property type="match status" value="1"/>
</dbReference>
<dbReference type="InterPro" id="IPR006103">
    <property type="entry name" value="Glyco_hydro_2_cat"/>
</dbReference>
<dbReference type="Gene3D" id="2.70.98.10">
    <property type="match status" value="1"/>
</dbReference>
<evidence type="ECO:0000256" key="5">
    <source>
        <dbReference type="ARBA" id="ARBA00012756"/>
    </source>
</evidence>
<dbReference type="InterPro" id="IPR006102">
    <property type="entry name" value="Ig-like_GH2"/>
</dbReference>